<feature type="transmembrane region" description="Helical" evidence="1">
    <location>
        <begin position="12"/>
        <end position="32"/>
    </location>
</feature>
<dbReference type="AlphaFoldDB" id="A0A413QPZ0"/>
<dbReference type="EMBL" id="QSFB01000041">
    <property type="protein sequence ID" value="RHA08492.1"/>
    <property type="molecule type" value="Genomic_DNA"/>
</dbReference>
<organism evidence="2 3">
    <name type="scientific">Agathobacter rectalis</name>
    <dbReference type="NCBI Taxonomy" id="39491"/>
    <lineage>
        <taxon>Bacteria</taxon>
        <taxon>Bacillati</taxon>
        <taxon>Bacillota</taxon>
        <taxon>Clostridia</taxon>
        <taxon>Lachnospirales</taxon>
        <taxon>Lachnospiraceae</taxon>
        <taxon>Agathobacter</taxon>
    </lineage>
</organism>
<evidence type="ECO:0000256" key="1">
    <source>
        <dbReference type="SAM" id="Phobius"/>
    </source>
</evidence>
<evidence type="ECO:0000313" key="2">
    <source>
        <dbReference type="EMBL" id="RHA08492.1"/>
    </source>
</evidence>
<dbReference type="Proteomes" id="UP000286341">
    <property type="component" value="Unassembled WGS sequence"/>
</dbReference>
<keyword evidence="1" id="KW-0812">Transmembrane</keyword>
<name>A0A413QPZ0_9FIRM</name>
<comment type="caution">
    <text evidence="2">The sequence shown here is derived from an EMBL/GenBank/DDBJ whole genome shotgun (WGS) entry which is preliminary data.</text>
</comment>
<feature type="non-terminal residue" evidence="2">
    <location>
        <position position="1"/>
    </location>
</feature>
<proteinExistence type="predicted"/>
<reference evidence="2 3" key="1">
    <citation type="submission" date="2018-08" db="EMBL/GenBank/DDBJ databases">
        <title>A genome reference for cultivated species of the human gut microbiota.</title>
        <authorList>
            <person name="Zou Y."/>
            <person name="Xue W."/>
            <person name="Luo G."/>
        </authorList>
    </citation>
    <scope>NUCLEOTIDE SEQUENCE [LARGE SCALE GENOMIC DNA]</scope>
    <source>
        <strain evidence="2 3">AM44-1AT</strain>
    </source>
</reference>
<accession>A0A413QPZ0</accession>
<feature type="transmembrane region" description="Helical" evidence="1">
    <location>
        <begin position="38"/>
        <end position="57"/>
    </location>
</feature>
<keyword evidence="1" id="KW-0472">Membrane</keyword>
<sequence>FCARNSGSRIIFFTIIYSLLSRYISTIYVSISTLINKISFFIFSLSSICILILMIPYKQLSLADIFLDCHEKFENDKPAFLSNKLS</sequence>
<gene>
    <name evidence="2" type="ORF">DW948_15325</name>
</gene>
<evidence type="ECO:0000313" key="3">
    <source>
        <dbReference type="Proteomes" id="UP000286341"/>
    </source>
</evidence>
<keyword evidence="1" id="KW-1133">Transmembrane helix</keyword>
<protein>
    <submittedName>
        <fullName evidence="2">Uncharacterized protein</fullName>
    </submittedName>
</protein>